<evidence type="ECO:0000313" key="3">
    <source>
        <dbReference type="Proteomes" id="UP000556026"/>
    </source>
</evidence>
<protein>
    <recommendedName>
        <fullName evidence="4">Coiled coil domain-containing protein</fullName>
    </recommendedName>
</protein>
<keyword evidence="1" id="KW-0175">Coiled coil</keyword>
<evidence type="ECO:0000256" key="1">
    <source>
        <dbReference type="SAM" id="Coils"/>
    </source>
</evidence>
<feature type="coiled-coil region" evidence="1">
    <location>
        <begin position="1"/>
        <end position="64"/>
    </location>
</feature>
<comment type="caution">
    <text evidence="2">The sequence shown here is derived from an EMBL/GenBank/DDBJ whole genome shotgun (WGS) entry which is preliminary data.</text>
</comment>
<dbReference type="EMBL" id="BLXX01000014">
    <property type="protein sequence ID" value="GFO61467.1"/>
    <property type="molecule type" value="Genomic_DNA"/>
</dbReference>
<sequence>MNSKDRYMQKMEDKLEEWSAEIDLMAAKAGKVAAGARAEYHEQIAVLRGKQEEARQKLKEAQQSGENAWEDLAAGIDLAWTAMREAVTSARTRFK</sequence>
<dbReference type="AlphaFoldDB" id="A0A6V8MNM1"/>
<organism evidence="2 3">
    <name type="scientific">Geomonas silvestris</name>
    <dbReference type="NCBI Taxonomy" id="2740184"/>
    <lineage>
        <taxon>Bacteria</taxon>
        <taxon>Pseudomonadati</taxon>
        <taxon>Thermodesulfobacteriota</taxon>
        <taxon>Desulfuromonadia</taxon>
        <taxon>Geobacterales</taxon>
        <taxon>Geobacteraceae</taxon>
        <taxon>Geomonas</taxon>
    </lineage>
</organism>
<accession>A0A6V8MNM1</accession>
<dbReference type="RefSeq" id="WP_183356258.1">
    <property type="nucleotide sequence ID" value="NZ_BLXX01000014.1"/>
</dbReference>
<dbReference type="Proteomes" id="UP000556026">
    <property type="component" value="Unassembled WGS sequence"/>
</dbReference>
<reference evidence="3" key="1">
    <citation type="submission" date="2020-06" db="EMBL/GenBank/DDBJ databases">
        <title>Draft genomic sequence of Geomonas sp. Red330.</title>
        <authorList>
            <person name="Itoh H."/>
            <person name="Zhenxing X."/>
            <person name="Ushijima N."/>
            <person name="Masuda Y."/>
            <person name="Shiratori Y."/>
            <person name="Senoo K."/>
        </authorList>
    </citation>
    <scope>NUCLEOTIDE SEQUENCE [LARGE SCALE GENOMIC DNA]</scope>
    <source>
        <strain evidence="3">Red330</strain>
    </source>
</reference>
<gene>
    <name evidence="2" type="ORF">GMST_37920</name>
</gene>
<keyword evidence="3" id="KW-1185">Reference proteome</keyword>
<name>A0A6V8MNM1_9BACT</name>
<proteinExistence type="predicted"/>
<evidence type="ECO:0000313" key="2">
    <source>
        <dbReference type="EMBL" id="GFO61467.1"/>
    </source>
</evidence>
<evidence type="ECO:0008006" key="4">
    <source>
        <dbReference type="Google" id="ProtNLM"/>
    </source>
</evidence>